<feature type="signal peptide" evidence="2">
    <location>
        <begin position="1"/>
        <end position="21"/>
    </location>
</feature>
<feature type="transmembrane region" description="Helical" evidence="1">
    <location>
        <begin position="197"/>
        <end position="214"/>
    </location>
</feature>
<evidence type="ECO:0000313" key="4">
    <source>
        <dbReference type="Proteomes" id="UP001219525"/>
    </source>
</evidence>
<keyword evidence="1" id="KW-0472">Membrane</keyword>
<keyword evidence="4" id="KW-1185">Reference proteome</keyword>
<evidence type="ECO:0000256" key="2">
    <source>
        <dbReference type="SAM" id="SignalP"/>
    </source>
</evidence>
<accession>A0AAD6V723</accession>
<feature type="transmembrane region" description="Helical" evidence="1">
    <location>
        <begin position="300"/>
        <end position="326"/>
    </location>
</feature>
<evidence type="ECO:0000313" key="3">
    <source>
        <dbReference type="EMBL" id="KAJ7204709.1"/>
    </source>
</evidence>
<keyword evidence="1" id="KW-0812">Transmembrane</keyword>
<keyword evidence="2" id="KW-0732">Signal</keyword>
<feature type="transmembrane region" description="Helical" evidence="1">
    <location>
        <begin position="338"/>
        <end position="362"/>
    </location>
</feature>
<dbReference type="EMBL" id="JARJCW010000046">
    <property type="protein sequence ID" value="KAJ7204709.1"/>
    <property type="molecule type" value="Genomic_DNA"/>
</dbReference>
<organism evidence="3 4">
    <name type="scientific">Mycena pura</name>
    <dbReference type="NCBI Taxonomy" id="153505"/>
    <lineage>
        <taxon>Eukaryota</taxon>
        <taxon>Fungi</taxon>
        <taxon>Dikarya</taxon>
        <taxon>Basidiomycota</taxon>
        <taxon>Agaricomycotina</taxon>
        <taxon>Agaricomycetes</taxon>
        <taxon>Agaricomycetidae</taxon>
        <taxon>Agaricales</taxon>
        <taxon>Marasmiineae</taxon>
        <taxon>Mycenaceae</taxon>
        <taxon>Mycena</taxon>
    </lineage>
</organism>
<gene>
    <name evidence="3" type="ORF">GGX14DRAFT_645945</name>
</gene>
<comment type="caution">
    <text evidence="3">The sequence shown here is derived from an EMBL/GenBank/DDBJ whole genome shotgun (WGS) entry which is preliminary data.</text>
</comment>
<name>A0AAD6V723_9AGAR</name>
<dbReference type="PANTHER" id="PTHR35043">
    <property type="entry name" value="TRANSCRIPTION FACTOR DOMAIN-CONTAINING PROTEIN"/>
    <property type="match status" value="1"/>
</dbReference>
<dbReference type="PANTHER" id="PTHR35043:SF8">
    <property type="entry name" value="DUF4220 DOMAIN-CONTAINING PROTEIN"/>
    <property type="match status" value="1"/>
</dbReference>
<keyword evidence="1" id="KW-1133">Transmembrane helix</keyword>
<proteinExistence type="predicted"/>
<feature type="chain" id="PRO_5042165146" evidence="2">
    <location>
        <begin position="22"/>
        <end position="379"/>
    </location>
</feature>
<sequence>MIPTSAPVFLLLLFFISKNRSAALQLHSLSSREVSDPDLCNRNVFDLVRGCLTTMFLCGWVTIHQNVPPPGQSRLALVWRRIRMMIISFIAPEIMILFAVRQYLLAGKLSREFHFSRAHGFFVSMGGFVSQGHPIATLKQLRDVPGYVTAIRAVEEAELWDRSDNDALAKALTVVQLLWFYMQVIARPFQDIAQVELNTAIFASTSILLWLVWWQKPLDVQRPISISLPGGVKDTDLQTGTNSVAVDLLQSFVVPSFWTAEVREIQSTTYTLVAACLIAALLGEATVRTDELPPSCAERFAWTICSILTAIIPALAAVIIILLQYLREPETRWTIARLTIFPLFLIWIISRLVTLALPFAALRALPFATVDWTEYIPHI</sequence>
<reference evidence="3" key="1">
    <citation type="submission" date="2023-03" db="EMBL/GenBank/DDBJ databases">
        <title>Massive genome expansion in bonnet fungi (Mycena s.s.) driven by repeated elements and novel gene families across ecological guilds.</title>
        <authorList>
            <consortium name="Lawrence Berkeley National Laboratory"/>
            <person name="Harder C.B."/>
            <person name="Miyauchi S."/>
            <person name="Viragh M."/>
            <person name="Kuo A."/>
            <person name="Thoen E."/>
            <person name="Andreopoulos B."/>
            <person name="Lu D."/>
            <person name="Skrede I."/>
            <person name="Drula E."/>
            <person name="Henrissat B."/>
            <person name="Morin E."/>
            <person name="Kohler A."/>
            <person name="Barry K."/>
            <person name="LaButti K."/>
            <person name="Morin E."/>
            <person name="Salamov A."/>
            <person name="Lipzen A."/>
            <person name="Mereny Z."/>
            <person name="Hegedus B."/>
            <person name="Baldrian P."/>
            <person name="Stursova M."/>
            <person name="Weitz H."/>
            <person name="Taylor A."/>
            <person name="Grigoriev I.V."/>
            <person name="Nagy L.G."/>
            <person name="Martin F."/>
            <person name="Kauserud H."/>
        </authorList>
    </citation>
    <scope>NUCLEOTIDE SEQUENCE</scope>
    <source>
        <strain evidence="3">9144</strain>
    </source>
</reference>
<dbReference type="AlphaFoldDB" id="A0AAD6V723"/>
<dbReference type="Proteomes" id="UP001219525">
    <property type="component" value="Unassembled WGS sequence"/>
</dbReference>
<evidence type="ECO:0000256" key="1">
    <source>
        <dbReference type="SAM" id="Phobius"/>
    </source>
</evidence>
<protein>
    <submittedName>
        <fullName evidence="3">Uncharacterized protein</fullName>
    </submittedName>
</protein>